<dbReference type="Pfam" id="PF00107">
    <property type="entry name" value="ADH_zinc_N"/>
    <property type="match status" value="1"/>
</dbReference>
<dbReference type="InterPro" id="IPR013149">
    <property type="entry name" value="ADH-like_C"/>
</dbReference>
<evidence type="ECO:0000256" key="2">
    <source>
        <dbReference type="ARBA" id="ARBA00008072"/>
    </source>
</evidence>
<dbReference type="Gene3D" id="3.40.50.720">
    <property type="entry name" value="NAD(P)-binding Rossmann-like Domain"/>
    <property type="match status" value="1"/>
</dbReference>
<dbReference type="GO" id="GO:0046872">
    <property type="term" value="F:metal ion binding"/>
    <property type="evidence" value="ECO:0007669"/>
    <property type="project" value="UniProtKB-KW"/>
</dbReference>
<dbReference type="CDD" id="cd08255">
    <property type="entry name" value="2-desacetyl-2-hydroxyethyl_bacteriochlorophyllide_like"/>
    <property type="match status" value="1"/>
</dbReference>
<dbReference type="EMBL" id="VXMH01000076">
    <property type="protein sequence ID" value="MYC96302.1"/>
    <property type="molecule type" value="Genomic_DNA"/>
</dbReference>
<organism evidence="7">
    <name type="scientific">Caldilineaceae bacterium SB0661_bin_32</name>
    <dbReference type="NCBI Taxonomy" id="2605255"/>
    <lineage>
        <taxon>Bacteria</taxon>
        <taxon>Bacillati</taxon>
        <taxon>Chloroflexota</taxon>
        <taxon>Caldilineae</taxon>
        <taxon>Caldilineales</taxon>
        <taxon>Caldilineaceae</taxon>
    </lineage>
</organism>
<gene>
    <name evidence="7" type="ORF">F4X14_15170</name>
</gene>
<keyword evidence="5" id="KW-0560">Oxidoreductase</keyword>
<dbReference type="InterPro" id="IPR036291">
    <property type="entry name" value="NAD(P)-bd_dom_sf"/>
</dbReference>
<name>A0A6B1DA99_9CHLR</name>
<protein>
    <submittedName>
        <fullName evidence="7">Zinc-binding dehydrogenase</fullName>
    </submittedName>
</protein>
<comment type="similarity">
    <text evidence="2">Belongs to the zinc-containing alcohol dehydrogenase family.</text>
</comment>
<sequence>MIKIKAVETTGPRQVTVVEDELAEPGAGEVAMRSLYSGISHGTEMNVYRGDAPMWQRKQDRRRRLFVESDEPEWEYPLRYGYACVGVITAVGSDVKEFTEGDVVFSFAPHQSAHVLPAGSVSKLPEGIDPRAGVLTAVLNTTFNGILDADLHLGECVVVFGQGVLGQLTVQWAKLSGASPVIAVDLIEKRLEISKRVSGADLVFNAGEERDIAMAVRELTHDRGADVVFEFSASDRALNEAIRTACYNGKVIVMSWYAGALANVYPGAEFHHNRIQLISSQISGISPELSHRWSAARRMEAVLSLMPKLNLDGLITDVVDLEGAAAAYDMIDKHPQDILQVVLDYGED</sequence>
<dbReference type="AlphaFoldDB" id="A0A6B1DA99"/>
<comment type="cofactor">
    <cofactor evidence="1">
        <name>Zn(2+)</name>
        <dbReference type="ChEBI" id="CHEBI:29105"/>
    </cofactor>
</comment>
<evidence type="ECO:0000256" key="1">
    <source>
        <dbReference type="ARBA" id="ARBA00001947"/>
    </source>
</evidence>
<feature type="domain" description="Enoyl reductase (ER)" evidence="6">
    <location>
        <begin position="11"/>
        <end position="343"/>
    </location>
</feature>
<dbReference type="PANTHER" id="PTHR43350">
    <property type="entry name" value="NAD-DEPENDENT ALCOHOL DEHYDROGENASE"/>
    <property type="match status" value="1"/>
</dbReference>
<keyword evidence="3" id="KW-0479">Metal-binding</keyword>
<evidence type="ECO:0000256" key="4">
    <source>
        <dbReference type="ARBA" id="ARBA00022833"/>
    </source>
</evidence>
<dbReference type="InterPro" id="IPR020843">
    <property type="entry name" value="ER"/>
</dbReference>
<keyword evidence="4" id="KW-0862">Zinc</keyword>
<dbReference type="PANTHER" id="PTHR43350:SF19">
    <property type="entry name" value="D-GULOSIDE 3-DEHYDROGENASE"/>
    <property type="match status" value="1"/>
</dbReference>
<accession>A0A6B1DA99</accession>
<evidence type="ECO:0000313" key="7">
    <source>
        <dbReference type="EMBL" id="MYC96302.1"/>
    </source>
</evidence>
<evidence type="ECO:0000259" key="6">
    <source>
        <dbReference type="SMART" id="SM00829"/>
    </source>
</evidence>
<evidence type="ECO:0000256" key="5">
    <source>
        <dbReference type="ARBA" id="ARBA00023002"/>
    </source>
</evidence>
<reference evidence="7" key="1">
    <citation type="submission" date="2019-09" db="EMBL/GenBank/DDBJ databases">
        <title>Characterisation of the sponge microbiome using genome-centric metagenomics.</title>
        <authorList>
            <person name="Engelberts J.P."/>
            <person name="Robbins S.J."/>
            <person name="De Goeij J.M."/>
            <person name="Aranda M."/>
            <person name="Bell S.C."/>
            <person name="Webster N.S."/>
        </authorList>
    </citation>
    <scope>NUCLEOTIDE SEQUENCE</scope>
    <source>
        <strain evidence="7">SB0661_bin_32</strain>
    </source>
</reference>
<dbReference type="GO" id="GO:0016491">
    <property type="term" value="F:oxidoreductase activity"/>
    <property type="evidence" value="ECO:0007669"/>
    <property type="project" value="UniProtKB-KW"/>
</dbReference>
<evidence type="ECO:0000256" key="3">
    <source>
        <dbReference type="ARBA" id="ARBA00022723"/>
    </source>
</evidence>
<dbReference type="SUPFAM" id="SSF50129">
    <property type="entry name" value="GroES-like"/>
    <property type="match status" value="1"/>
</dbReference>
<dbReference type="Gene3D" id="3.90.180.10">
    <property type="entry name" value="Medium-chain alcohol dehydrogenases, catalytic domain"/>
    <property type="match status" value="2"/>
</dbReference>
<dbReference type="SMART" id="SM00829">
    <property type="entry name" value="PKS_ER"/>
    <property type="match status" value="1"/>
</dbReference>
<dbReference type="InterPro" id="IPR011032">
    <property type="entry name" value="GroES-like_sf"/>
</dbReference>
<comment type="caution">
    <text evidence="7">The sequence shown here is derived from an EMBL/GenBank/DDBJ whole genome shotgun (WGS) entry which is preliminary data.</text>
</comment>
<dbReference type="SUPFAM" id="SSF51735">
    <property type="entry name" value="NAD(P)-binding Rossmann-fold domains"/>
    <property type="match status" value="1"/>
</dbReference>
<proteinExistence type="inferred from homology"/>